<gene>
    <name evidence="6" type="ORF">B7463_g2685</name>
</gene>
<dbReference type="Proteomes" id="UP000258309">
    <property type="component" value="Unassembled WGS sequence"/>
</dbReference>
<evidence type="ECO:0000256" key="1">
    <source>
        <dbReference type="ARBA" id="ARBA00007749"/>
    </source>
</evidence>
<protein>
    <recommendedName>
        <fullName evidence="5">Metallo-beta-lactamase domain-containing protein</fullName>
    </recommendedName>
</protein>
<dbReference type="PANTHER" id="PTHR42978">
    <property type="entry name" value="QUORUM-QUENCHING LACTONASE YTNP-RELATED-RELATED"/>
    <property type="match status" value="1"/>
</dbReference>
<comment type="similarity">
    <text evidence="1">Belongs to the metallo-beta-lactamase superfamily.</text>
</comment>
<dbReference type="AlphaFoldDB" id="A0A3E2HKF0"/>
<comment type="caution">
    <text evidence="6">The sequence shown here is derived from an EMBL/GenBank/DDBJ whole genome shotgun (WGS) entry which is preliminary data.</text>
</comment>
<dbReference type="CDD" id="cd07730">
    <property type="entry name" value="metallo-hydrolase-like_MBL-fold"/>
    <property type="match status" value="1"/>
</dbReference>
<proteinExistence type="inferred from homology"/>
<organism evidence="6 7">
    <name type="scientific">Scytalidium lignicola</name>
    <name type="common">Hyphomycete</name>
    <dbReference type="NCBI Taxonomy" id="5539"/>
    <lineage>
        <taxon>Eukaryota</taxon>
        <taxon>Fungi</taxon>
        <taxon>Dikarya</taxon>
        <taxon>Ascomycota</taxon>
        <taxon>Pezizomycotina</taxon>
        <taxon>Leotiomycetes</taxon>
        <taxon>Leotiomycetes incertae sedis</taxon>
        <taxon>Scytalidium</taxon>
    </lineage>
</organism>
<dbReference type="GO" id="GO:0016787">
    <property type="term" value="F:hydrolase activity"/>
    <property type="evidence" value="ECO:0007669"/>
    <property type="project" value="UniProtKB-KW"/>
</dbReference>
<dbReference type="GO" id="GO:0046872">
    <property type="term" value="F:metal ion binding"/>
    <property type="evidence" value="ECO:0007669"/>
    <property type="project" value="UniProtKB-KW"/>
</dbReference>
<dbReference type="InterPro" id="IPR001279">
    <property type="entry name" value="Metallo-B-lactamas"/>
</dbReference>
<evidence type="ECO:0000313" key="7">
    <source>
        <dbReference type="Proteomes" id="UP000258309"/>
    </source>
</evidence>
<dbReference type="OrthoDB" id="10250730at2759"/>
<evidence type="ECO:0000313" key="6">
    <source>
        <dbReference type="EMBL" id="RFU33662.1"/>
    </source>
</evidence>
<dbReference type="OMA" id="NIFPVMA"/>
<evidence type="ECO:0000256" key="2">
    <source>
        <dbReference type="ARBA" id="ARBA00022723"/>
    </source>
</evidence>
<feature type="non-terminal residue" evidence="6">
    <location>
        <position position="1"/>
    </location>
</feature>
<keyword evidence="4" id="KW-0862">Zinc</keyword>
<evidence type="ECO:0000256" key="4">
    <source>
        <dbReference type="ARBA" id="ARBA00022833"/>
    </source>
</evidence>
<reference evidence="6 7" key="1">
    <citation type="submission" date="2018-05" db="EMBL/GenBank/DDBJ databases">
        <title>Draft genome sequence of Scytalidium lignicola DSM 105466, a ubiquitous saprotrophic fungus.</title>
        <authorList>
            <person name="Buettner E."/>
            <person name="Gebauer A.M."/>
            <person name="Hofrichter M."/>
            <person name="Liers C."/>
            <person name="Kellner H."/>
        </authorList>
    </citation>
    <scope>NUCLEOTIDE SEQUENCE [LARGE SCALE GENOMIC DNA]</scope>
    <source>
        <strain evidence="6 7">DSM 105466</strain>
    </source>
</reference>
<sequence length="354" mass="39493">MAQPLDLKIPPSSKTVHVRVINTTSRIRNIPANRFFVPEIKGFQYLDCPAYSFLIEHPSGRKLLFDLGVRKDWENLAPKVADGVKRWKVTVQKGVREILEENGVPGKNIEAVIWSHWHWDHTGDPSTFEKETALVVGPGFKDALTPGYPANKDAVILESDYEGRELREISFSDCDLTIGRFNAFDYFGDGSFYLLDSPGHAIGHLSGLARVSSSPDSFIFMAGDVAHHGGEFRPSQYLPLPSSISPNPFDLKSIHPCPGALFEHLLPDGNNEKPFFRVASDKGAVAYDADEAQRSVEKMIQADARNDILVVVAHDAHLLGVLDFFPKYADGFMEKGWVEKGKWLFLEDLKEAVN</sequence>
<dbReference type="SMART" id="SM00849">
    <property type="entry name" value="Lactamase_B"/>
    <property type="match status" value="1"/>
</dbReference>
<dbReference type="SUPFAM" id="SSF56281">
    <property type="entry name" value="Metallo-hydrolase/oxidoreductase"/>
    <property type="match status" value="1"/>
</dbReference>
<keyword evidence="3" id="KW-0378">Hydrolase</keyword>
<dbReference type="EMBL" id="NCSJ02000032">
    <property type="protein sequence ID" value="RFU33662.1"/>
    <property type="molecule type" value="Genomic_DNA"/>
</dbReference>
<keyword evidence="7" id="KW-1185">Reference proteome</keyword>
<name>A0A3E2HKF0_SCYLI</name>
<feature type="domain" description="Metallo-beta-lactamase" evidence="5">
    <location>
        <begin position="49"/>
        <end position="264"/>
    </location>
</feature>
<feature type="non-terminal residue" evidence="6">
    <location>
        <position position="354"/>
    </location>
</feature>
<dbReference type="STRING" id="5539.A0A3E2HKF0"/>
<dbReference type="Pfam" id="PF00753">
    <property type="entry name" value="Lactamase_B"/>
    <property type="match status" value="1"/>
</dbReference>
<accession>A0A3E2HKF0</accession>
<evidence type="ECO:0000256" key="3">
    <source>
        <dbReference type="ARBA" id="ARBA00022801"/>
    </source>
</evidence>
<dbReference type="InterPro" id="IPR036866">
    <property type="entry name" value="RibonucZ/Hydroxyglut_hydro"/>
</dbReference>
<dbReference type="Gene3D" id="3.60.15.10">
    <property type="entry name" value="Ribonuclease Z/Hydroxyacylglutathione hydrolase-like"/>
    <property type="match status" value="1"/>
</dbReference>
<keyword evidence="2" id="KW-0479">Metal-binding</keyword>
<dbReference type="PANTHER" id="PTHR42978:SF5">
    <property type="entry name" value="METALLO-BETA-LACTAMASE DOMAIN-CONTAINING PROTEIN"/>
    <property type="match status" value="1"/>
</dbReference>
<evidence type="ECO:0000259" key="5">
    <source>
        <dbReference type="SMART" id="SM00849"/>
    </source>
</evidence>
<dbReference type="InterPro" id="IPR051013">
    <property type="entry name" value="MBL_superfamily_lactonases"/>
</dbReference>